<sequence>MTVRVVLPPHVLPGYEIFYLGRGERAENRDWRSKLLRSLPVIKKNLKEYPKIKFTKLDGVLQRQFYQISFSTIRRKLWLSSKQTSNFGKKPRTCLVDRFFYFGGYPYDDEPELDSYKRKVLKTYDNIVFYVEGRVELKDSADLRKILKFIEFDVGKIELRNFACLPEYFETIMTPNVEVANIAFCNFEMKTVLDLMPNLNFLYLQTTPECDWEDLFDYDNPWWVLYINTKKIKNWKKCWEFLKRQKKDTQIFIEDLEHFDKEEILKYFTIVKCLDGNIPSNKPSIHCSPHHRLHCKQR</sequence>
<organism evidence="1 2">
    <name type="scientific">Panagrolaimus sp. JU765</name>
    <dbReference type="NCBI Taxonomy" id="591449"/>
    <lineage>
        <taxon>Eukaryota</taxon>
        <taxon>Metazoa</taxon>
        <taxon>Ecdysozoa</taxon>
        <taxon>Nematoda</taxon>
        <taxon>Chromadorea</taxon>
        <taxon>Rhabditida</taxon>
        <taxon>Tylenchina</taxon>
        <taxon>Panagrolaimomorpha</taxon>
        <taxon>Panagrolaimoidea</taxon>
        <taxon>Panagrolaimidae</taxon>
        <taxon>Panagrolaimus</taxon>
    </lineage>
</organism>
<dbReference type="WBParaSite" id="JU765_v2.g14748.t1">
    <property type="protein sequence ID" value="JU765_v2.g14748.t1"/>
    <property type="gene ID" value="JU765_v2.g14748"/>
</dbReference>
<proteinExistence type="predicted"/>
<dbReference type="Proteomes" id="UP000887576">
    <property type="component" value="Unplaced"/>
</dbReference>
<accession>A0AC34QAP6</accession>
<reference evidence="2" key="1">
    <citation type="submission" date="2022-11" db="UniProtKB">
        <authorList>
            <consortium name="WormBaseParasite"/>
        </authorList>
    </citation>
    <scope>IDENTIFICATION</scope>
</reference>
<evidence type="ECO:0000313" key="2">
    <source>
        <dbReference type="WBParaSite" id="JU765_v2.g14748.t1"/>
    </source>
</evidence>
<name>A0AC34QAP6_9BILA</name>
<protein>
    <submittedName>
        <fullName evidence="2">DUF38 domain-containing protein</fullName>
    </submittedName>
</protein>
<evidence type="ECO:0000313" key="1">
    <source>
        <dbReference type="Proteomes" id="UP000887576"/>
    </source>
</evidence>